<feature type="transmembrane region" description="Helical" evidence="1">
    <location>
        <begin position="71"/>
        <end position="89"/>
    </location>
</feature>
<dbReference type="STRING" id="214095.RU97_GL001042"/>
<proteinExistence type="predicted"/>
<feature type="transmembrane region" description="Helical" evidence="1">
    <location>
        <begin position="101"/>
        <end position="121"/>
    </location>
</feature>
<keyword evidence="1" id="KW-1133">Transmembrane helix</keyword>
<feature type="transmembrane region" description="Helical" evidence="1">
    <location>
        <begin position="18"/>
        <end position="36"/>
    </location>
</feature>
<dbReference type="Pfam" id="PF04892">
    <property type="entry name" value="VanZ"/>
    <property type="match status" value="1"/>
</dbReference>
<name>A0A1L8RI61_9ENTE</name>
<gene>
    <name evidence="3" type="ORF">RU97_GL001042</name>
</gene>
<sequence length="130" mass="14367">MPFQESSIINGTIDIKEILFNALIFLPFGGLMGIVVKTSFWKQLAWIFMFSLIIESLQFILAIGATDITDLLMNTVGGLLGLLIYYGLARLIPVEKLDRNLTIVGGFLFTGVLLLIIGLLVNQTVTYRIG</sequence>
<evidence type="ECO:0000313" key="4">
    <source>
        <dbReference type="Proteomes" id="UP000181884"/>
    </source>
</evidence>
<dbReference type="Proteomes" id="UP000181884">
    <property type="component" value="Unassembled WGS sequence"/>
</dbReference>
<keyword evidence="1" id="KW-0472">Membrane</keyword>
<evidence type="ECO:0000259" key="2">
    <source>
        <dbReference type="Pfam" id="PF04892"/>
    </source>
</evidence>
<dbReference type="EMBL" id="JXKH01000002">
    <property type="protein sequence ID" value="OJG19471.1"/>
    <property type="molecule type" value="Genomic_DNA"/>
</dbReference>
<dbReference type="PANTHER" id="PTHR36834">
    <property type="entry name" value="MEMBRANE PROTEIN-RELATED"/>
    <property type="match status" value="1"/>
</dbReference>
<evidence type="ECO:0000256" key="1">
    <source>
        <dbReference type="SAM" id="Phobius"/>
    </source>
</evidence>
<keyword evidence="4" id="KW-1185">Reference proteome</keyword>
<comment type="caution">
    <text evidence="3">The sequence shown here is derived from an EMBL/GenBank/DDBJ whole genome shotgun (WGS) entry which is preliminary data.</text>
</comment>
<protein>
    <recommendedName>
        <fullName evidence="2">VanZ-like domain-containing protein</fullName>
    </recommendedName>
</protein>
<organism evidence="3 4">
    <name type="scientific">Enterococcus canis</name>
    <dbReference type="NCBI Taxonomy" id="214095"/>
    <lineage>
        <taxon>Bacteria</taxon>
        <taxon>Bacillati</taxon>
        <taxon>Bacillota</taxon>
        <taxon>Bacilli</taxon>
        <taxon>Lactobacillales</taxon>
        <taxon>Enterococcaceae</taxon>
        <taxon>Enterococcus</taxon>
    </lineage>
</organism>
<dbReference type="InterPro" id="IPR053150">
    <property type="entry name" value="Teicoplanin_resist-assoc"/>
</dbReference>
<reference evidence="3 4" key="1">
    <citation type="submission" date="2014-12" db="EMBL/GenBank/DDBJ databases">
        <title>Draft genome sequences of 29 type strains of Enterococci.</title>
        <authorList>
            <person name="Zhong Z."/>
            <person name="Sun Z."/>
            <person name="Liu W."/>
            <person name="Zhang W."/>
            <person name="Zhang H."/>
        </authorList>
    </citation>
    <scope>NUCLEOTIDE SEQUENCE [LARGE SCALE GENOMIC DNA]</scope>
    <source>
        <strain evidence="3 4">DSM 17029</strain>
    </source>
</reference>
<dbReference type="AlphaFoldDB" id="A0A1L8RI61"/>
<feature type="transmembrane region" description="Helical" evidence="1">
    <location>
        <begin position="43"/>
        <end position="65"/>
    </location>
</feature>
<accession>A0A1L8RI61</accession>
<dbReference type="PANTHER" id="PTHR36834:SF2">
    <property type="entry name" value="MEMBRANE PROTEIN"/>
    <property type="match status" value="1"/>
</dbReference>
<feature type="domain" description="VanZ-like" evidence="2">
    <location>
        <begin position="2"/>
        <end position="86"/>
    </location>
</feature>
<keyword evidence="1" id="KW-0812">Transmembrane</keyword>
<evidence type="ECO:0000313" key="3">
    <source>
        <dbReference type="EMBL" id="OJG19471.1"/>
    </source>
</evidence>
<dbReference type="InterPro" id="IPR006976">
    <property type="entry name" value="VanZ-like"/>
</dbReference>